<reference evidence="2" key="1">
    <citation type="submission" date="2020-08" db="EMBL/GenBank/DDBJ databases">
        <title>Whole genome shotgun sequence of Actinocatenispora sera NBRC 101916.</title>
        <authorList>
            <person name="Komaki H."/>
            <person name="Tamura T."/>
        </authorList>
    </citation>
    <scope>NUCLEOTIDE SEQUENCE</scope>
    <source>
        <strain evidence="2">NBRC 101916</strain>
    </source>
</reference>
<name>A0A810LAB6_9ACTN</name>
<proteinExistence type="predicted"/>
<feature type="domain" description="AB hydrolase-1" evidence="1">
    <location>
        <begin position="29"/>
        <end position="272"/>
    </location>
</feature>
<dbReference type="PRINTS" id="PR00111">
    <property type="entry name" value="ABHYDROLASE"/>
</dbReference>
<dbReference type="OrthoDB" id="9802489at2"/>
<dbReference type="SUPFAM" id="SSF53474">
    <property type="entry name" value="alpha/beta-Hydrolases"/>
    <property type="match status" value="1"/>
</dbReference>
<dbReference type="EMBL" id="AP023354">
    <property type="protein sequence ID" value="BCJ32223.1"/>
    <property type="molecule type" value="Genomic_DNA"/>
</dbReference>
<organism evidence="2 3">
    <name type="scientific">Actinocatenispora sera</name>
    <dbReference type="NCBI Taxonomy" id="390989"/>
    <lineage>
        <taxon>Bacteria</taxon>
        <taxon>Bacillati</taxon>
        <taxon>Actinomycetota</taxon>
        <taxon>Actinomycetes</taxon>
        <taxon>Micromonosporales</taxon>
        <taxon>Micromonosporaceae</taxon>
        <taxon>Actinocatenispora</taxon>
    </lineage>
</organism>
<dbReference type="InterPro" id="IPR000073">
    <property type="entry name" value="AB_hydrolase_1"/>
</dbReference>
<dbReference type="GO" id="GO:0016020">
    <property type="term" value="C:membrane"/>
    <property type="evidence" value="ECO:0007669"/>
    <property type="project" value="TreeGrafter"/>
</dbReference>
<sequence>MFAESVVRVGVEPDVELFVAETAGPVERTLLVIHGGPDWDHSYLREPLAELAGGHRVLLPDLRGCGRSTRGLPEHEYQWDAVVRDLLALLTAKKVETADVLGFSTGGRIAQRLALAAPHRVRRLVVASSSMLPVPPDAFAGWAERDLRQAQGAELGPDPAGFTGPELVRAWALAAAPASVWRREVLPEYLRRLDAVRFSAEWLRPWQAGRLPNALPDDAVARFAELALPVLLLHGRADMTFPASLAETAAEQLGSARAVVLDEAGHMAHVDQPDRWLSALTRFLA</sequence>
<gene>
    <name evidence="2" type="ORF">Asera_63310</name>
</gene>
<dbReference type="KEGG" id="aser:Asera_63310"/>
<dbReference type="AlphaFoldDB" id="A0A810LAB6"/>
<evidence type="ECO:0000313" key="2">
    <source>
        <dbReference type="EMBL" id="BCJ32223.1"/>
    </source>
</evidence>
<protein>
    <submittedName>
        <fullName evidence="2">Proline iminopeptidase</fullName>
    </submittedName>
</protein>
<dbReference type="Pfam" id="PF00561">
    <property type="entry name" value="Abhydrolase_1"/>
    <property type="match status" value="1"/>
</dbReference>
<dbReference type="PANTHER" id="PTHR43798">
    <property type="entry name" value="MONOACYLGLYCEROL LIPASE"/>
    <property type="match status" value="1"/>
</dbReference>
<dbReference type="InterPro" id="IPR029058">
    <property type="entry name" value="AB_hydrolase_fold"/>
</dbReference>
<dbReference type="PRINTS" id="PR00412">
    <property type="entry name" value="EPOXHYDRLASE"/>
</dbReference>
<keyword evidence="3" id="KW-1185">Reference proteome</keyword>
<evidence type="ECO:0000259" key="1">
    <source>
        <dbReference type="Pfam" id="PF00561"/>
    </source>
</evidence>
<dbReference type="RefSeq" id="WP_051802462.1">
    <property type="nucleotide sequence ID" value="NZ_AP023354.1"/>
</dbReference>
<evidence type="ECO:0000313" key="3">
    <source>
        <dbReference type="Proteomes" id="UP000680750"/>
    </source>
</evidence>
<dbReference type="GO" id="GO:0003824">
    <property type="term" value="F:catalytic activity"/>
    <property type="evidence" value="ECO:0007669"/>
    <property type="project" value="InterPro"/>
</dbReference>
<dbReference type="InterPro" id="IPR050266">
    <property type="entry name" value="AB_hydrolase_sf"/>
</dbReference>
<dbReference type="InterPro" id="IPR000639">
    <property type="entry name" value="Epox_hydrolase-like"/>
</dbReference>
<dbReference type="PANTHER" id="PTHR43798:SF33">
    <property type="entry name" value="HYDROLASE, PUTATIVE (AFU_ORTHOLOGUE AFUA_2G14860)-RELATED"/>
    <property type="match status" value="1"/>
</dbReference>
<dbReference type="Gene3D" id="3.40.50.1820">
    <property type="entry name" value="alpha/beta hydrolase"/>
    <property type="match status" value="1"/>
</dbReference>
<dbReference type="Proteomes" id="UP000680750">
    <property type="component" value="Chromosome"/>
</dbReference>
<accession>A0A810LAB6</accession>